<sequence length="349" mass="40089">MHGKQQVSQEEERMLHKLKDYRVLSSAIDSLRHMILLVFFFFSFPFHCSLGVVEEAKQGVAMADVIPKMPWRVWLKVHTKAICQALPVAFFIVVETKDMYYRATWDVQPMHPSRFSTGDVVAICNRWYTLPTYGHKLYSFVSKALLKSCWDDVGVVVMRDQKPHLLFCEFDGVKEMPLEEFLATRLPRGVAVRPLLLDPTAAKLSTPVADLFLSEVRKMEVHPWYLFNASRRGGEEHKLYELCVAMNAQRAKLRQMCTSSRAYSRQAIEDQQGRLRDLEVMRQHMAAHVPHDDAFRLFNGSLVASFLATFGLLDRQVPAPCRYVPQDFAHDVPFAGTTSLDEPIVFFKS</sequence>
<evidence type="ECO:0000256" key="1">
    <source>
        <dbReference type="SAM" id="Phobius"/>
    </source>
</evidence>
<dbReference type="AlphaFoldDB" id="S9TYT6"/>
<keyword evidence="1" id="KW-0472">Membrane</keyword>
<evidence type="ECO:0000313" key="3">
    <source>
        <dbReference type="Proteomes" id="UP000015354"/>
    </source>
</evidence>
<comment type="caution">
    <text evidence="2">The sequence shown here is derived from an EMBL/GenBank/DDBJ whole genome shotgun (WGS) entry which is preliminary data.</text>
</comment>
<organism evidence="2 3">
    <name type="scientific">Strigomonas culicis</name>
    <dbReference type="NCBI Taxonomy" id="28005"/>
    <lineage>
        <taxon>Eukaryota</taxon>
        <taxon>Discoba</taxon>
        <taxon>Euglenozoa</taxon>
        <taxon>Kinetoplastea</taxon>
        <taxon>Metakinetoplastina</taxon>
        <taxon>Trypanosomatida</taxon>
        <taxon>Trypanosomatidae</taxon>
        <taxon>Strigomonadinae</taxon>
        <taxon>Strigomonas</taxon>
    </lineage>
</organism>
<keyword evidence="3" id="KW-1185">Reference proteome</keyword>
<proteinExistence type="predicted"/>
<dbReference type="OrthoDB" id="276655at2759"/>
<evidence type="ECO:0000313" key="2">
    <source>
        <dbReference type="EMBL" id="EPY23677.1"/>
    </source>
</evidence>
<dbReference type="Proteomes" id="UP000015354">
    <property type="component" value="Unassembled WGS sequence"/>
</dbReference>
<reference evidence="2 3" key="1">
    <citation type="journal article" date="2013" name="PLoS ONE">
        <title>Predicting the Proteins of Angomonas deanei, Strigomonas culicis and Their Respective Endosymbionts Reveals New Aspects of the Trypanosomatidae Family.</title>
        <authorList>
            <person name="Motta M.C."/>
            <person name="Martins A.C."/>
            <person name="de Souza S.S."/>
            <person name="Catta-Preta C.M."/>
            <person name="Silva R."/>
            <person name="Klein C.C."/>
            <person name="de Almeida L.G."/>
            <person name="de Lima Cunha O."/>
            <person name="Ciapina L.P."/>
            <person name="Brocchi M."/>
            <person name="Colabardini A.C."/>
            <person name="de Araujo Lima B."/>
            <person name="Machado C.R."/>
            <person name="de Almeida Soares C.M."/>
            <person name="Probst C.M."/>
            <person name="de Menezes C.B."/>
            <person name="Thompson C.E."/>
            <person name="Bartholomeu D.C."/>
            <person name="Gradia D.F."/>
            <person name="Pavoni D.P."/>
            <person name="Grisard E.C."/>
            <person name="Fantinatti-Garboggini F."/>
            <person name="Marchini F.K."/>
            <person name="Rodrigues-Luiz G.F."/>
            <person name="Wagner G."/>
            <person name="Goldman G.H."/>
            <person name="Fietto J.L."/>
            <person name="Elias M.C."/>
            <person name="Goldman M.H."/>
            <person name="Sagot M.F."/>
            <person name="Pereira M."/>
            <person name="Stoco P.H."/>
            <person name="de Mendonca-Neto R.P."/>
            <person name="Teixeira S.M."/>
            <person name="Maciel T.E."/>
            <person name="de Oliveira Mendes T.A."/>
            <person name="Urmenyi T.P."/>
            <person name="de Souza W."/>
            <person name="Schenkman S."/>
            <person name="de Vasconcelos A.T."/>
        </authorList>
    </citation>
    <scope>NUCLEOTIDE SEQUENCE [LARGE SCALE GENOMIC DNA]</scope>
</reference>
<accession>S9TYT6</accession>
<keyword evidence="1" id="KW-0812">Transmembrane</keyword>
<feature type="transmembrane region" description="Helical" evidence="1">
    <location>
        <begin position="21"/>
        <end position="42"/>
    </location>
</feature>
<gene>
    <name evidence="2" type="ORF">STCU_07563</name>
</gene>
<keyword evidence="1" id="KW-1133">Transmembrane helix</keyword>
<dbReference type="EMBL" id="ATMH01007563">
    <property type="protein sequence ID" value="EPY23677.1"/>
    <property type="molecule type" value="Genomic_DNA"/>
</dbReference>
<name>S9TYT6_9TRYP</name>
<protein>
    <submittedName>
        <fullName evidence="2">Uncharacterized protein</fullName>
    </submittedName>
</protein>